<name>A0ACC0K7D3_CHOFU</name>
<sequence>MDYLKDFPLEFSKPFAICFDLLAKANISVHDQKRGIRRNIRSLLLVVCYVTFYVSLVVSFGKVFTGELGFYELANLLPIFIVATQGAMKGIVIITNLAKARILINELGAMWRTSGLTRNQVARKGMMLKKLNLCNAVLHLIYMYLGVEFLMITLCSHLATEFELLREELLHARPTLETIGVWNCNDYTNDLQKDEMQNDVIEVEDEVRPDIKDVIRRHQKLIM</sequence>
<dbReference type="Proteomes" id="UP001064048">
    <property type="component" value="Chromosome 7"/>
</dbReference>
<evidence type="ECO:0000313" key="1">
    <source>
        <dbReference type="EMBL" id="KAI8432416.1"/>
    </source>
</evidence>
<comment type="caution">
    <text evidence="1">The sequence shown here is derived from an EMBL/GenBank/DDBJ whole genome shotgun (WGS) entry which is preliminary data.</text>
</comment>
<dbReference type="EMBL" id="CM046107">
    <property type="protein sequence ID" value="KAI8432416.1"/>
    <property type="molecule type" value="Genomic_DNA"/>
</dbReference>
<protein>
    <submittedName>
        <fullName evidence="1">Uncharacterized protein</fullName>
    </submittedName>
</protein>
<gene>
    <name evidence="1" type="ORF">MSG28_004812</name>
</gene>
<organism evidence="1 2">
    <name type="scientific">Choristoneura fumiferana</name>
    <name type="common">Spruce budworm moth</name>
    <name type="synonym">Archips fumiferana</name>
    <dbReference type="NCBI Taxonomy" id="7141"/>
    <lineage>
        <taxon>Eukaryota</taxon>
        <taxon>Metazoa</taxon>
        <taxon>Ecdysozoa</taxon>
        <taxon>Arthropoda</taxon>
        <taxon>Hexapoda</taxon>
        <taxon>Insecta</taxon>
        <taxon>Pterygota</taxon>
        <taxon>Neoptera</taxon>
        <taxon>Endopterygota</taxon>
        <taxon>Lepidoptera</taxon>
        <taxon>Glossata</taxon>
        <taxon>Ditrysia</taxon>
        <taxon>Tortricoidea</taxon>
        <taxon>Tortricidae</taxon>
        <taxon>Tortricinae</taxon>
        <taxon>Choristoneura</taxon>
    </lineage>
</organism>
<accession>A0ACC0K7D3</accession>
<evidence type="ECO:0000313" key="2">
    <source>
        <dbReference type="Proteomes" id="UP001064048"/>
    </source>
</evidence>
<reference evidence="1 2" key="1">
    <citation type="journal article" date="2022" name="Genome Biol. Evol.">
        <title>The Spruce Budworm Genome: Reconstructing the Evolutionary History of Antifreeze Proteins.</title>
        <authorList>
            <person name="Beliveau C."/>
            <person name="Gagne P."/>
            <person name="Picq S."/>
            <person name="Vernygora O."/>
            <person name="Keeling C.I."/>
            <person name="Pinkney K."/>
            <person name="Doucet D."/>
            <person name="Wen F."/>
            <person name="Johnston J.S."/>
            <person name="Maaroufi H."/>
            <person name="Boyle B."/>
            <person name="Laroche J."/>
            <person name="Dewar K."/>
            <person name="Juretic N."/>
            <person name="Blackburn G."/>
            <person name="Nisole A."/>
            <person name="Brunet B."/>
            <person name="Brandao M."/>
            <person name="Lumley L."/>
            <person name="Duan J."/>
            <person name="Quan G."/>
            <person name="Lucarotti C.J."/>
            <person name="Roe A.D."/>
            <person name="Sperling F.A.H."/>
            <person name="Levesque R.C."/>
            <person name="Cusson M."/>
        </authorList>
    </citation>
    <scope>NUCLEOTIDE SEQUENCE [LARGE SCALE GENOMIC DNA]</scope>
    <source>
        <strain evidence="1">Glfc:IPQL:Cfum</strain>
    </source>
</reference>
<keyword evidence="2" id="KW-1185">Reference proteome</keyword>
<proteinExistence type="predicted"/>